<gene>
    <name evidence="9" type="ORF">Z042_00975</name>
</gene>
<feature type="domain" description="Pili assembly chaperone C-terminal" evidence="8">
    <location>
        <begin position="172"/>
        <end position="231"/>
    </location>
</feature>
<dbReference type="SUPFAM" id="SSF49584">
    <property type="entry name" value="Periplasmic chaperone C-domain"/>
    <property type="match status" value="1"/>
</dbReference>
<evidence type="ECO:0000256" key="3">
    <source>
        <dbReference type="ARBA" id="ARBA00022729"/>
    </source>
</evidence>
<name>W0L3X3_9GAMM</name>
<accession>W0L3X3</accession>
<evidence type="ECO:0000259" key="8">
    <source>
        <dbReference type="Pfam" id="PF02753"/>
    </source>
</evidence>
<dbReference type="RefSeq" id="WP_024910929.1">
    <property type="nucleotide sequence ID" value="NZ_CP007044.2"/>
</dbReference>
<dbReference type="EMBL" id="CP007044">
    <property type="protein sequence ID" value="AHG18376.1"/>
    <property type="molecule type" value="Genomic_DNA"/>
</dbReference>
<keyword evidence="5" id="KW-0143">Chaperone</keyword>
<evidence type="ECO:0000256" key="5">
    <source>
        <dbReference type="ARBA" id="ARBA00023186"/>
    </source>
</evidence>
<dbReference type="InterPro" id="IPR036316">
    <property type="entry name" value="Pili_assmbl_chap_C_dom_sf"/>
</dbReference>
<keyword evidence="10" id="KW-1185">Reference proteome</keyword>
<dbReference type="InterPro" id="IPR001829">
    <property type="entry name" value="Pili_assmbl_chaperone_bac"/>
</dbReference>
<dbReference type="Pfam" id="PF02753">
    <property type="entry name" value="PapD_C"/>
    <property type="match status" value="1"/>
</dbReference>
<dbReference type="Proteomes" id="UP000019030">
    <property type="component" value="Chromosome"/>
</dbReference>
<dbReference type="PANTHER" id="PTHR30251:SF0">
    <property type="entry name" value="FIMBRIAL CHAPERONE PROTEIN ELFD-RELATED"/>
    <property type="match status" value="1"/>
</dbReference>
<dbReference type="InterPro" id="IPR016147">
    <property type="entry name" value="Pili_assmbl_chaperone_N"/>
</dbReference>
<dbReference type="InterPro" id="IPR013783">
    <property type="entry name" value="Ig-like_fold"/>
</dbReference>
<comment type="subcellular location">
    <subcellularLocation>
        <location evidence="1">Periplasm</location>
    </subcellularLocation>
</comment>
<organism evidence="9 10">
    <name type="scientific">Chania multitudinisentens RB-25</name>
    <dbReference type="NCBI Taxonomy" id="1441930"/>
    <lineage>
        <taxon>Bacteria</taxon>
        <taxon>Pseudomonadati</taxon>
        <taxon>Pseudomonadota</taxon>
        <taxon>Gammaproteobacteria</taxon>
        <taxon>Enterobacterales</taxon>
        <taxon>Yersiniaceae</taxon>
        <taxon>Chania</taxon>
    </lineage>
</organism>
<dbReference type="GO" id="GO:0071555">
    <property type="term" value="P:cell wall organization"/>
    <property type="evidence" value="ECO:0007669"/>
    <property type="project" value="InterPro"/>
</dbReference>
<feature type="domain" description="Pili assembly chaperone N-terminal" evidence="7">
    <location>
        <begin position="26"/>
        <end position="150"/>
    </location>
</feature>
<reference evidence="9 10" key="2">
    <citation type="submission" date="2015-03" db="EMBL/GenBank/DDBJ databases">
        <authorList>
            <person name="Chan K.-G."/>
        </authorList>
    </citation>
    <scope>NUCLEOTIDE SEQUENCE [LARGE SCALE GENOMIC DNA]</scope>
    <source>
        <strain evidence="9 10">RB-25</strain>
    </source>
</reference>
<evidence type="ECO:0000256" key="6">
    <source>
        <dbReference type="SAM" id="SignalP"/>
    </source>
</evidence>
<protein>
    <submittedName>
        <fullName evidence="9">Pilus assembly protein PapD</fullName>
    </submittedName>
</protein>
<dbReference type="PATRIC" id="fig|1441930.4.peg.202"/>
<dbReference type="OrthoDB" id="6464870at2"/>
<keyword evidence="3 6" id="KW-0732">Signal</keyword>
<evidence type="ECO:0000256" key="2">
    <source>
        <dbReference type="ARBA" id="ARBA00007399"/>
    </source>
</evidence>
<reference evidence="9 10" key="1">
    <citation type="submission" date="2014-01" db="EMBL/GenBank/DDBJ databases">
        <title>Isolation of Serratia multitudinisentens RB-25 from Ex-Landfill site.</title>
        <authorList>
            <person name="Robson E.H.J."/>
        </authorList>
    </citation>
    <scope>NUCLEOTIDE SEQUENCE [LARGE SCALE GENOMIC DNA]</scope>
    <source>
        <strain evidence="9 10">RB-25</strain>
    </source>
</reference>
<evidence type="ECO:0000313" key="9">
    <source>
        <dbReference type="EMBL" id="AHG18376.1"/>
    </source>
</evidence>
<dbReference type="GO" id="GO:0030288">
    <property type="term" value="C:outer membrane-bounded periplasmic space"/>
    <property type="evidence" value="ECO:0007669"/>
    <property type="project" value="InterPro"/>
</dbReference>
<feature type="chain" id="PRO_5004792127" evidence="6">
    <location>
        <begin position="24"/>
        <end position="238"/>
    </location>
</feature>
<dbReference type="SUPFAM" id="SSF49354">
    <property type="entry name" value="PapD-like"/>
    <property type="match status" value="1"/>
</dbReference>
<evidence type="ECO:0000256" key="4">
    <source>
        <dbReference type="ARBA" id="ARBA00022764"/>
    </source>
</evidence>
<dbReference type="HOGENOM" id="CLU_070768_2_2_6"/>
<dbReference type="InterPro" id="IPR016148">
    <property type="entry name" value="Pili_assmbl_chaperone_C"/>
</dbReference>
<dbReference type="KEGG" id="sfo:Z042_00975"/>
<dbReference type="STRING" id="1441930.Z042_00975"/>
<evidence type="ECO:0000259" key="7">
    <source>
        <dbReference type="Pfam" id="PF00345"/>
    </source>
</evidence>
<evidence type="ECO:0000256" key="1">
    <source>
        <dbReference type="ARBA" id="ARBA00004418"/>
    </source>
</evidence>
<dbReference type="AlphaFoldDB" id="W0L3X3"/>
<dbReference type="InterPro" id="IPR008962">
    <property type="entry name" value="PapD-like_sf"/>
</dbReference>
<dbReference type="InterPro" id="IPR050643">
    <property type="entry name" value="Periplasmic_pilus_chap"/>
</dbReference>
<comment type="similarity">
    <text evidence="2">Belongs to the periplasmic pilus chaperone family.</text>
</comment>
<dbReference type="eggNOG" id="COG3121">
    <property type="taxonomic scope" value="Bacteria"/>
</dbReference>
<dbReference type="PRINTS" id="PR00969">
    <property type="entry name" value="CHAPERONPILI"/>
</dbReference>
<dbReference type="Pfam" id="PF00345">
    <property type="entry name" value="PapD_N"/>
    <property type="match status" value="1"/>
</dbReference>
<feature type="signal peptide" evidence="6">
    <location>
        <begin position="1"/>
        <end position="23"/>
    </location>
</feature>
<sequence length="238" mass="25794">MQRLLLSLSLISPLLMCSTVARAEGFGINATRLIYPQGESSIMVSVRNTTTKQPFLVQASVSHLKDKNQPAPFYVRPPLFRMEPGGVNQIRIVAQGINAPSDRESVFYFHASAIPASTAPVVGERNFGIYGTVQFGVSNIIKLFYRPSGLPSSSLAAQEGLQFSLVQGGLEVSNPSPYFVSFATLRVAGKAFKLDTPGALMLAPFSEHTYQTTATRGTVEWQTINDEGGINAFSYVLP</sequence>
<dbReference type="Gene3D" id="2.60.40.10">
    <property type="entry name" value="Immunoglobulins"/>
    <property type="match status" value="2"/>
</dbReference>
<evidence type="ECO:0000313" key="10">
    <source>
        <dbReference type="Proteomes" id="UP000019030"/>
    </source>
</evidence>
<dbReference type="PANTHER" id="PTHR30251">
    <property type="entry name" value="PILUS ASSEMBLY CHAPERONE"/>
    <property type="match status" value="1"/>
</dbReference>
<keyword evidence="4" id="KW-0574">Periplasm</keyword>
<proteinExistence type="inferred from homology"/>